<feature type="chain" id="PRO_5042205111" description="Transaldolase" evidence="8">
    <location>
        <begin position="18"/>
        <end position="1364"/>
    </location>
</feature>
<comment type="caution">
    <text evidence="10">The sequence shown here is derived from an EMBL/GenBank/DDBJ whole genome shotgun (WGS) entry which is preliminary data.</text>
</comment>
<evidence type="ECO:0000313" key="10">
    <source>
        <dbReference type="EMBL" id="KAJ8599774.1"/>
    </source>
</evidence>
<dbReference type="SUPFAM" id="SSF51197">
    <property type="entry name" value="Clavaminate synthase-like"/>
    <property type="match status" value="1"/>
</dbReference>
<evidence type="ECO:0000256" key="7">
    <source>
        <dbReference type="RuleBase" id="RU000501"/>
    </source>
</evidence>
<accession>A0AAD7XIU8</accession>
<dbReference type="GO" id="GO:0005737">
    <property type="term" value="C:cytoplasm"/>
    <property type="evidence" value="ECO:0007669"/>
    <property type="project" value="InterPro"/>
</dbReference>
<dbReference type="PROSITE" id="PS51221">
    <property type="entry name" value="TTL"/>
    <property type="match status" value="1"/>
</dbReference>
<dbReference type="PANTHER" id="PTHR10683:SF18">
    <property type="entry name" value="TRANSALDOLASE"/>
    <property type="match status" value="1"/>
</dbReference>
<gene>
    <name evidence="10" type="ORF">CTAYLR_003432</name>
</gene>
<dbReference type="CDD" id="cd00957">
    <property type="entry name" value="Transaldolase_TalAB"/>
    <property type="match status" value="1"/>
</dbReference>
<dbReference type="PANTHER" id="PTHR10683">
    <property type="entry name" value="TRANSALDOLASE"/>
    <property type="match status" value="1"/>
</dbReference>
<dbReference type="GO" id="GO:0004801">
    <property type="term" value="F:transaldolase activity"/>
    <property type="evidence" value="ECO:0007669"/>
    <property type="project" value="UniProtKB-EC"/>
</dbReference>
<dbReference type="InterPro" id="IPR018225">
    <property type="entry name" value="Transaldolase_AS"/>
</dbReference>
<comment type="pathway">
    <text evidence="1 7">Carbohydrate degradation; pentose phosphate pathway; D-glyceraldehyde 3-phosphate and beta-D-fructose 6-phosphate from D-ribose 5-phosphate and D-xylulose 5-phosphate (non-oxidative stage): step 2/3.</text>
</comment>
<evidence type="ECO:0000256" key="5">
    <source>
        <dbReference type="ARBA" id="ARBA00023126"/>
    </source>
</evidence>
<dbReference type="InterPro" id="IPR013785">
    <property type="entry name" value="Aldolase_TIM"/>
</dbReference>
<dbReference type="GO" id="GO:0006098">
    <property type="term" value="P:pentose-phosphate shunt"/>
    <property type="evidence" value="ECO:0007669"/>
    <property type="project" value="UniProtKB-KW"/>
</dbReference>
<keyword evidence="6" id="KW-0704">Schiff base</keyword>
<proteinExistence type="inferred from homology"/>
<evidence type="ECO:0000256" key="8">
    <source>
        <dbReference type="SAM" id="SignalP"/>
    </source>
</evidence>
<keyword evidence="8" id="KW-0732">Signal</keyword>
<evidence type="ECO:0000259" key="9">
    <source>
        <dbReference type="PROSITE" id="PS51184"/>
    </source>
</evidence>
<evidence type="ECO:0000256" key="2">
    <source>
        <dbReference type="ARBA" id="ARBA00008012"/>
    </source>
</evidence>
<keyword evidence="5 7" id="KW-0570">Pentose shunt</keyword>
<dbReference type="Proteomes" id="UP001230188">
    <property type="component" value="Unassembled WGS sequence"/>
</dbReference>
<dbReference type="Gene3D" id="3.20.20.70">
    <property type="entry name" value="Aldolase class I"/>
    <property type="match status" value="1"/>
</dbReference>
<dbReference type="InterPro" id="IPR004344">
    <property type="entry name" value="TTL/TTLL_fam"/>
</dbReference>
<organism evidence="10 11">
    <name type="scientific">Chrysophaeum taylorii</name>
    <dbReference type="NCBI Taxonomy" id="2483200"/>
    <lineage>
        <taxon>Eukaryota</taxon>
        <taxon>Sar</taxon>
        <taxon>Stramenopiles</taxon>
        <taxon>Ochrophyta</taxon>
        <taxon>Pelagophyceae</taxon>
        <taxon>Pelagomonadales</taxon>
        <taxon>Pelagomonadaceae</taxon>
        <taxon>Chrysophaeum</taxon>
    </lineage>
</organism>
<dbReference type="PROSITE" id="PS00958">
    <property type="entry name" value="TRANSALDOLASE_2"/>
    <property type="match status" value="1"/>
</dbReference>
<dbReference type="Pfam" id="PF13621">
    <property type="entry name" value="Cupin_8"/>
    <property type="match status" value="1"/>
</dbReference>
<dbReference type="Gene3D" id="2.60.120.650">
    <property type="entry name" value="Cupin"/>
    <property type="match status" value="1"/>
</dbReference>
<dbReference type="Pfam" id="PF00923">
    <property type="entry name" value="TAL_FSA"/>
    <property type="match status" value="1"/>
</dbReference>
<dbReference type="EMBL" id="JAQMWT010000546">
    <property type="protein sequence ID" value="KAJ8599774.1"/>
    <property type="molecule type" value="Genomic_DNA"/>
</dbReference>
<dbReference type="PROSITE" id="PS51184">
    <property type="entry name" value="JMJC"/>
    <property type="match status" value="1"/>
</dbReference>
<comment type="function">
    <text evidence="7">Catalyzes the rate-limiting step of the non-oxidative phase in the pentose phosphate pathway. Catalyzes the reversible conversion of sedheptulose-7-phosphate and D-glyceraldehyde 3-phosphate into erythrose-4-phosphate and beta-D-fructose 6-phosphate.</text>
</comment>
<evidence type="ECO:0000256" key="4">
    <source>
        <dbReference type="ARBA" id="ARBA00022679"/>
    </source>
</evidence>
<evidence type="ECO:0000256" key="3">
    <source>
        <dbReference type="ARBA" id="ARBA00013151"/>
    </source>
</evidence>
<comment type="catalytic activity">
    <reaction evidence="7">
        <text>D-sedoheptulose 7-phosphate + D-glyceraldehyde 3-phosphate = D-erythrose 4-phosphate + beta-D-fructose 6-phosphate</text>
        <dbReference type="Rhea" id="RHEA:17053"/>
        <dbReference type="ChEBI" id="CHEBI:16897"/>
        <dbReference type="ChEBI" id="CHEBI:57483"/>
        <dbReference type="ChEBI" id="CHEBI:57634"/>
        <dbReference type="ChEBI" id="CHEBI:59776"/>
        <dbReference type="EC" id="2.2.1.2"/>
    </reaction>
</comment>
<dbReference type="InterPro" id="IPR041667">
    <property type="entry name" value="Cupin_8"/>
</dbReference>
<dbReference type="GO" id="GO:0005975">
    <property type="term" value="P:carbohydrate metabolic process"/>
    <property type="evidence" value="ECO:0007669"/>
    <property type="project" value="InterPro"/>
</dbReference>
<dbReference type="EC" id="2.2.1.2" evidence="3 7"/>
<evidence type="ECO:0000313" key="11">
    <source>
        <dbReference type="Proteomes" id="UP001230188"/>
    </source>
</evidence>
<evidence type="ECO:0000256" key="6">
    <source>
        <dbReference type="ARBA" id="ARBA00023270"/>
    </source>
</evidence>
<protein>
    <recommendedName>
        <fullName evidence="3 7">Transaldolase</fullName>
        <ecNumber evidence="3 7">2.2.1.2</ecNumber>
    </recommendedName>
</protein>
<dbReference type="InterPro" id="IPR004730">
    <property type="entry name" value="Transaldolase_1"/>
</dbReference>
<keyword evidence="11" id="KW-1185">Reference proteome</keyword>
<name>A0AAD7XIU8_9STRA</name>
<dbReference type="InterPro" id="IPR003347">
    <property type="entry name" value="JmjC_dom"/>
</dbReference>
<evidence type="ECO:0000256" key="1">
    <source>
        <dbReference type="ARBA" id="ARBA00004857"/>
    </source>
</evidence>
<dbReference type="Gene3D" id="3.30.470.20">
    <property type="entry name" value="ATP-grasp fold, B domain"/>
    <property type="match status" value="1"/>
</dbReference>
<dbReference type="SUPFAM" id="SSF51569">
    <property type="entry name" value="Aldolase"/>
    <property type="match status" value="1"/>
</dbReference>
<dbReference type="Pfam" id="PF03133">
    <property type="entry name" value="TTL"/>
    <property type="match status" value="1"/>
</dbReference>
<feature type="signal peptide" evidence="8">
    <location>
        <begin position="1"/>
        <end position="17"/>
    </location>
</feature>
<dbReference type="InterPro" id="IPR001585">
    <property type="entry name" value="TAL/FSA"/>
</dbReference>
<sequence>MLLRFFLFAAAAAAADTVTVVVDDRPVSIQAWPGDDLRRIGESFCGDRGIDINVSLRDGRPRCATLVADELADALYCQNRNNNDTRGFRFYHGAYYFDSEEYELLRVLLLRLGLVECLSGERITGGEAVVWLLGHFDETAPFYAMLRGVSNAMPRPTELGNKDALYEHLERLRDRVGDRAVRFAPRTWLSAALEAERHRRTGPLGGIWVRKDPQIELGGGIELARHWSDLDGCEHCILQRYVDRPMLLTDHKAGIFDAKFSVGVYLAVSSMAPLAAWMHREMLVLLCSRPYDERETDKLAHLTNGLLNQRLAEDYDPAKRVWTTDRLLAHLKTLRSGVEWTDIEDQMREIAAIVLTAARAPLLEASTKAAEEAPLFAHWRLDFLLDADARVWLLEVEIVPSAGTIGGVDEVLKTTVLRDVLALAGVGAPDVSTDAYRQHYPWLRGEACWVDETADPPNRVCATPDPEETAYDDEQRADVMDILARASDPLQHDPKAIDLIAAYEAARGRAGGYRPLFPLPRSFRYFDGTEGGSMHKTGLPDLWRQEGAVAADFVLDRWDHLKARLLDDEIRENATRDWTDHLDLAAASTLCDACVDDAMVFCATVGAVDAQGRVSVFGRCQRARDECAHAPRGLVDGVALASREACDLDNEKNITALLGLLDASRAATLYEHGAGLRAWCASALGNTTTAADASASALVRACGSSGATRDASATRVAVTTIDGCLAASSSVSAAVETAIRRNTPLVIHRAACSSFSANDPWTRAKLAESSSARVVTLAFDGTRDRSQQIFSGEITLGDFLALAGGDGTSQLPRGANASLYVLLTDRHKVDGVIDTSSLANPNSAIVATQREGPVAKLHEAAVAAMDDALDLDGALEVAWTSLRLGAAYRYPTHVDCYENFIAQLDGAKNLTFFAPEAIRELRPDLATKHWPRADDFALRRAARTAETVELHPGDLAYVPLMWPHNVATSAWSATANRYFWLRDTCVVVARLSLGFVVVGSGRTWTSSFCWKRGAVVTADEVAGTQLGDLASMTTLSIDSGDLDVIAKWASTGVISDATTNPLFVAQAGTSGDARYVAFVDRAIAYARERASGDDAVILAMDRLAVELGLEIVRIVPGYVSTEVDVRASFDTAETVRRARRIIEMYEAEGVDRSRVLVKVAGTFEGIKAAEILEAEGIACNVTLVFGFVQAVLSAQAKARLISPFPGRVLDWWKLKDGFKTCEPDDDPGVLAVRRVYEYYKKHGHDRTICMPASWRPSRGNDDPRYAVDEIVALAGVDRMTIPAPLLEILAEETGPLPRKLDPETAKANCKDDVLADDETNRAMSESRFRLELNADVCATTKLAEGINAFIAETLKLEAAIRAKF</sequence>
<reference evidence="10" key="1">
    <citation type="submission" date="2023-01" db="EMBL/GenBank/DDBJ databases">
        <title>Metagenome sequencing of chrysophaentin producing Chrysophaeum taylorii.</title>
        <authorList>
            <person name="Davison J."/>
            <person name="Bewley C."/>
        </authorList>
    </citation>
    <scope>NUCLEOTIDE SEQUENCE</scope>
    <source>
        <strain evidence="10">NIES-1699</strain>
    </source>
</reference>
<keyword evidence="4 7" id="KW-0808">Transferase</keyword>
<feature type="domain" description="JmjC" evidence="9">
    <location>
        <begin position="846"/>
        <end position="996"/>
    </location>
</feature>
<comment type="similarity">
    <text evidence="2">Belongs to the transaldolase family. Type 1 subfamily.</text>
</comment>